<evidence type="ECO:0000256" key="1">
    <source>
        <dbReference type="SAM" id="MobiDB-lite"/>
    </source>
</evidence>
<organism evidence="2 3">
    <name type="scientific">Colletotrichum asianum</name>
    <dbReference type="NCBI Taxonomy" id="702518"/>
    <lineage>
        <taxon>Eukaryota</taxon>
        <taxon>Fungi</taxon>
        <taxon>Dikarya</taxon>
        <taxon>Ascomycota</taxon>
        <taxon>Pezizomycotina</taxon>
        <taxon>Sordariomycetes</taxon>
        <taxon>Hypocreomycetidae</taxon>
        <taxon>Glomerellales</taxon>
        <taxon>Glomerellaceae</taxon>
        <taxon>Colletotrichum</taxon>
        <taxon>Colletotrichum gloeosporioides species complex</taxon>
    </lineage>
</organism>
<evidence type="ECO:0000313" key="2">
    <source>
        <dbReference type="EMBL" id="KAF0318816.1"/>
    </source>
</evidence>
<gene>
    <name evidence="2" type="ORF">GQ607_013948</name>
</gene>
<feature type="region of interest" description="Disordered" evidence="1">
    <location>
        <begin position="1"/>
        <end position="30"/>
    </location>
</feature>
<dbReference type="EMBL" id="WOWK01000104">
    <property type="protein sequence ID" value="KAF0318816.1"/>
    <property type="molecule type" value="Genomic_DNA"/>
</dbReference>
<protein>
    <submittedName>
        <fullName evidence="2">Uncharacterized protein</fullName>
    </submittedName>
</protein>
<comment type="caution">
    <text evidence="2">The sequence shown here is derived from an EMBL/GenBank/DDBJ whole genome shotgun (WGS) entry which is preliminary data.</text>
</comment>
<reference evidence="2 3" key="1">
    <citation type="submission" date="2019-12" db="EMBL/GenBank/DDBJ databases">
        <title>A genome sequence resource for the geographically widespread anthracnose pathogen Colletotrichum asianum.</title>
        <authorList>
            <person name="Meng Y."/>
        </authorList>
    </citation>
    <scope>NUCLEOTIDE SEQUENCE [LARGE SCALE GENOMIC DNA]</scope>
    <source>
        <strain evidence="2 3">ICMP 18580</strain>
    </source>
</reference>
<dbReference type="Proteomes" id="UP000434172">
    <property type="component" value="Unassembled WGS sequence"/>
</dbReference>
<keyword evidence="3" id="KW-1185">Reference proteome</keyword>
<name>A0A8H3W448_9PEZI</name>
<sequence>MRLFDSDGPIPARVRRQSHMGLKSGRHSPSATFCQLRGPWLRRESVLAPRVLVLFQCLSSVIFGPVGDDACSGQLIGLVGDGRSSNSRLLPKRGPWPGC</sequence>
<evidence type="ECO:0000313" key="3">
    <source>
        <dbReference type="Proteomes" id="UP000434172"/>
    </source>
</evidence>
<proteinExistence type="predicted"/>
<dbReference type="AlphaFoldDB" id="A0A8H3W448"/>
<accession>A0A8H3W448</accession>